<organism evidence="2 3">
    <name type="scientific">Mycena sanguinolenta</name>
    <dbReference type="NCBI Taxonomy" id="230812"/>
    <lineage>
        <taxon>Eukaryota</taxon>
        <taxon>Fungi</taxon>
        <taxon>Dikarya</taxon>
        <taxon>Basidiomycota</taxon>
        <taxon>Agaricomycotina</taxon>
        <taxon>Agaricomycetes</taxon>
        <taxon>Agaricomycetidae</taxon>
        <taxon>Agaricales</taxon>
        <taxon>Marasmiineae</taxon>
        <taxon>Mycenaceae</taxon>
        <taxon>Mycena</taxon>
    </lineage>
</organism>
<gene>
    <name evidence="2" type="ORF">MSAN_00627200</name>
</gene>
<reference evidence="2" key="1">
    <citation type="submission" date="2020-05" db="EMBL/GenBank/DDBJ databases">
        <title>Mycena genomes resolve the evolution of fungal bioluminescence.</title>
        <authorList>
            <person name="Tsai I.J."/>
        </authorList>
    </citation>
    <scope>NUCLEOTIDE SEQUENCE</scope>
    <source>
        <strain evidence="2">160909Yilan</strain>
    </source>
</reference>
<dbReference type="EMBL" id="JACAZH010000004">
    <property type="protein sequence ID" value="KAF7369973.1"/>
    <property type="molecule type" value="Genomic_DNA"/>
</dbReference>
<evidence type="ECO:0000313" key="3">
    <source>
        <dbReference type="Proteomes" id="UP000623467"/>
    </source>
</evidence>
<dbReference type="Proteomes" id="UP000623467">
    <property type="component" value="Unassembled WGS sequence"/>
</dbReference>
<feature type="compositionally biased region" description="Polar residues" evidence="1">
    <location>
        <begin position="14"/>
        <end position="23"/>
    </location>
</feature>
<keyword evidence="3" id="KW-1185">Reference proteome</keyword>
<evidence type="ECO:0000256" key="1">
    <source>
        <dbReference type="SAM" id="MobiDB-lite"/>
    </source>
</evidence>
<sequence>MSFVPGPRGGHPSSPLSQHSKFTQIGALSRTSRTHRPDLTRLRSRARAVRRMRIQIGAPLPLATYVQSTMYIFQQLSRALAASHGLPFVSCTAVTRRTSDGDLTHVAAHIALYDVGWSAARNGIGSRCVPQIPLPRPGTPFARLECTRERERVHGTVSAQSAASLGSKITSNLRCGRNSPVPSPPVPFIPFSESRFGSEIKCAVGRGVPGSWRRRHLRKIQCLYVPSLCFTRVAGLRQRPARQRTGTVLARRTSRDSTLALAVVEAKSAHAARAE</sequence>
<comment type="caution">
    <text evidence="2">The sequence shown here is derived from an EMBL/GenBank/DDBJ whole genome shotgun (WGS) entry which is preliminary data.</text>
</comment>
<name>A0A8H7DF67_9AGAR</name>
<accession>A0A8H7DF67</accession>
<proteinExistence type="predicted"/>
<protein>
    <submittedName>
        <fullName evidence="2">Uncharacterized protein</fullName>
    </submittedName>
</protein>
<dbReference type="AlphaFoldDB" id="A0A8H7DF67"/>
<feature type="region of interest" description="Disordered" evidence="1">
    <location>
        <begin position="1"/>
        <end position="38"/>
    </location>
</feature>
<evidence type="ECO:0000313" key="2">
    <source>
        <dbReference type="EMBL" id="KAF7369973.1"/>
    </source>
</evidence>